<dbReference type="PANTHER" id="PTHR31190">
    <property type="entry name" value="DNA-BINDING DOMAIN"/>
    <property type="match status" value="1"/>
</dbReference>
<evidence type="ECO:0000256" key="3">
    <source>
        <dbReference type="ARBA" id="ARBA00023125"/>
    </source>
</evidence>
<evidence type="ECO:0000256" key="5">
    <source>
        <dbReference type="ARBA" id="ARBA00023242"/>
    </source>
</evidence>
<dbReference type="GO" id="GO:0009873">
    <property type="term" value="P:ethylene-activated signaling pathway"/>
    <property type="evidence" value="ECO:0007669"/>
    <property type="project" value="InterPro"/>
</dbReference>
<dbReference type="PROSITE" id="PS51032">
    <property type="entry name" value="AP2_ERF"/>
    <property type="match status" value="1"/>
</dbReference>
<dbReference type="FunFam" id="3.30.730.10:FF:000001">
    <property type="entry name" value="Ethylene-responsive transcription factor 2"/>
    <property type="match status" value="1"/>
</dbReference>
<dbReference type="InterPro" id="IPR001471">
    <property type="entry name" value="AP2/ERF_dom"/>
</dbReference>
<dbReference type="SUPFAM" id="SSF54171">
    <property type="entry name" value="DNA-binding domain"/>
    <property type="match status" value="1"/>
</dbReference>
<dbReference type="Gene3D" id="3.30.730.10">
    <property type="entry name" value="AP2/ERF domain"/>
    <property type="match status" value="1"/>
</dbReference>
<name>A0AAV8ZXK6_ACOGR</name>
<organism evidence="8 9">
    <name type="scientific">Acorus gramineus</name>
    <name type="common">Dwarf sweet flag</name>
    <dbReference type="NCBI Taxonomy" id="55184"/>
    <lineage>
        <taxon>Eukaryota</taxon>
        <taxon>Viridiplantae</taxon>
        <taxon>Streptophyta</taxon>
        <taxon>Embryophyta</taxon>
        <taxon>Tracheophyta</taxon>
        <taxon>Spermatophyta</taxon>
        <taxon>Magnoliopsida</taxon>
        <taxon>Liliopsida</taxon>
        <taxon>Acoraceae</taxon>
        <taxon>Acorus</taxon>
    </lineage>
</organism>
<gene>
    <name evidence="8" type="ORF">QJS04_geneDACA017244</name>
</gene>
<evidence type="ECO:0000259" key="7">
    <source>
        <dbReference type="PROSITE" id="PS51032"/>
    </source>
</evidence>
<protein>
    <submittedName>
        <fullName evidence="8">Ethylene-responsive transcription factor ERF109</fullName>
    </submittedName>
</protein>
<dbReference type="AlphaFoldDB" id="A0AAV8ZXK6"/>
<evidence type="ECO:0000313" key="8">
    <source>
        <dbReference type="EMBL" id="KAK1256926.1"/>
    </source>
</evidence>
<reference evidence="8" key="1">
    <citation type="journal article" date="2023" name="Nat. Commun.">
        <title>Diploid and tetraploid genomes of Acorus and the evolution of monocots.</title>
        <authorList>
            <person name="Ma L."/>
            <person name="Liu K.W."/>
            <person name="Li Z."/>
            <person name="Hsiao Y.Y."/>
            <person name="Qi Y."/>
            <person name="Fu T."/>
            <person name="Tang G.D."/>
            <person name="Zhang D."/>
            <person name="Sun W.H."/>
            <person name="Liu D.K."/>
            <person name="Li Y."/>
            <person name="Chen G.Z."/>
            <person name="Liu X.D."/>
            <person name="Liao X.Y."/>
            <person name="Jiang Y.T."/>
            <person name="Yu X."/>
            <person name="Hao Y."/>
            <person name="Huang J."/>
            <person name="Zhao X.W."/>
            <person name="Ke S."/>
            <person name="Chen Y.Y."/>
            <person name="Wu W.L."/>
            <person name="Hsu J.L."/>
            <person name="Lin Y.F."/>
            <person name="Huang M.D."/>
            <person name="Li C.Y."/>
            <person name="Huang L."/>
            <person name="Wang Z.W."/>
            <person name="Zhao X."/>
            <person name="Zhong W.Y."/>
            <person name="Peng D.H."/>
            <person name="Ahmad S."/>
            <person name="Lan S."/>
            <person name="Zhang J.S."/>
            <person name="Tsai W.C."/>
            <person name="Van de Peer Y."/>
            <person name="Liu Z.J."/>
        </authorList>
    </citation>
    <scope>NUCLEOTIDE SEQUENCE</scope>
    <source>
        <strain evidence="8">SCP</strain>
    </source>
</reference>
<feature type="compositionally biased region" description="Basic and acidic residues" evidence="6">
    <location>
        <begin position="1"/>
        <end position="22"/>
    </location>
</feature>
<sequence length="226" mass="25283">MVPKRDQSSSHKETTSSKKPKIENPFPPARFGLSRQQETSIMVSSLVRVLSGDHPEEVGEDAFAEMVAENALCERCRIDGCLGCEFFSGGGGGGDGRRKRGGKKNYRGVRQRPWGKWAAEIRDPRRAVRVWLGTFDTAEAAARAYDRAAIEFRGDRAKLNFPFPNVVQQQQQQQQQQLSFVAPTSTTAIANTTAGVSEAVNEHENDFWDEIPDFLTQEVDEFFAFH</sequence>
<feature type="region of interest" description="Disordered" evidence="6">
    <location>
        <begin position="1"/>
        <end position="31"/>
    </location>
</feature>
<comment type="subcellular location">
    <subcellularLocation>
        <location evidence="1">Nucleus</location>
    </subcellularLocation>
</comment>
<dbReference type="InterPro" id="IPR044808">
    <property type="entry name" value="ERF_plant"/>
</dbReference>
<dbReference type="CDD" id="cd00018">
    <property type="entry name" value="AP2"/>
    <property type="match status" value="1"/>
</dbReference>
<dbReference type="PRINTS" id="PR00367">
    <property type="entry name" value="ETHRSPELEMNT"/>
</dbReference>
<comment type="caution">
    <text evidence="8">The sequence shown here is derived from an EMBL/GenBank/DDBJ whole genome shotgun (WGS) entry which is preliminary data.</text>
</comment>
<feature type="domain" description="AP2/ERF" evidence="7">
    <location>
        <begin position="105"/>
        <end position="162"/>
    </location>
</feature>
<evidence type="ECO:0000313" key="9">
    <source>
        <dbReference type="Proteomes" id="UP001179952"/>
    </source>
</evidence>
<evidence type="ECO:0000256" key="6">
    <source>
        <dbReference type="SAM" id="MobiDB-lite"/>
    </source>
</evidence>
<dbReference type="Proteomes" id="UP001179952">
    <property type="component" value="Unassembled WGS sequence"/>
</dbReference>
<keyword evidence="3" id="KW-0238">DNA-binding</keyword>
<keyword evidence="9" id="KW-1185">Reference proteome</keyword>
<dbReference type="InterPro" id="IPR016177">
    <property type="entry name" value="DNA-bd_dom_sf"/>
</dbReference>
<dbReference type="SMART" id="SM00380">
    <property type="entry name" value="AP2"/>
    <property type="match status" value="1"/>
</dbReference>
<keyword evidence="5" id="KW-0539">Nucleus</keyword>
<dbReference type="PANTHER" id="PTHR31190:SF181">
    <property type="entry name" value="OS02G0764700 PROTEIN"/>
    <property type="match status" value="1"/>
</dbReference>
<keyword evidence="2" id="KW-0805">Transcription regulation</keyword>
<evidence type="ECO:0000256" key="4">
    <source>
        <dbReference type="ARBA" id="ARBA00023163"/>
    </source>
</evidence>
<dbReference type="GO" id="GO:0003700">
    <property type="term" value="F:DNA-binding transcription factor activity"/>
    <property type="evidence" value="ECO:0007669"/>
    <property type="project" value="InterPro"/>
</dbReference>
<dbReference type="EMBL" id="JAUJYN010000070">
    <property type="protein sequence ID" value="KAK1256926.1"/>
    <property type="molecule type" value="Genomic_DNA"/>
</dbReference>
<accession>A0AAV8ZXK6</accession>
<evidence type="ECO:0000256" key="1">
    <source>
        <dbReference type="ARBA" id="ARBA00004123"/>
    </source>
</evidence>
<dbReference type="GO" id="GO:0005634">
    <property type="term" value="C:nucleus"/>
    <property type="evidence" value="ECO:0007669"/>
    <property type="project" value="UniProtKB-SubCell"/>
</dbReference>
<dbReference type="Pfam" id="PF00847">
    <property type="entry name" value="AP2"/>
    <property type="match status" value="1"/>
</dbReference>
<dbReference type="GO" id="GO:0003677">
    <property type="term" value="F:DNA binding"/>
    <property type="evidence" value="ECO:0007669"/>
    <property type="project" value="UniProtKB-KW"/>
</dbReference>
<reference evidence="8" key="2">
    <citation type="submission" date="2023-06" db="EMBL/GenBank/DDBJ databases">
        <authorList>
            <person name="Ma L."/>
            <person name="Liu K.-W."/>
            <person name="Li Z."/>
            <person name="Hsiao Y.-Y."/>
            <person name="Qi Y."/>
            <person name="Fu T."/>
            <person name="Tang G."/>
            <person name="Zhang D."/>
            <person name="Sun W.-H."/>
            <person name="Liu D.-K."/>
            <person name="Li Y."/>
            <person name="Chen G.-Z."/>
            <person name="Liu X.-D."/>
            <person name="Liao X.-Y."/>
            <person name="Jiang Y.-T."/>
            <person name="Yu X."/>
            <person name="Hao Y."/>
            <person name="Huang J."/>
            <person name="Zhao X.-W."/>
            <person name="Ke S."/>
            <person name="Chen Y.-Y."/>
            <person name="Wu W.-L."/>
            <person name="Hsu J.-L."/>
            <person name="Lin Y.-F."/>
            <person name="Huang M.-D."/>
            <person name="Li C.-Y."/>
            <person name="Huang L."/>
            <person name="Wang Z.-W."/>
            <person name="Zhao X."/>
            <person name="Zhong W.-Y."/>
            <person name="Peng D.-H."/>
            <person name="Ahmad S."/>
            <person name="Lan S."/>
            <person name="Zhang J.-S."/>
            <person name="Tsai W.-C."/>
            <person name="Van De Peer Y."/>
            <person name="Liu Z.-J."/>
        </authorList>
    </citation>
    <scope>NUCLEOTIDE SEQUENCE</scope>
    <source>
        <strain evidence="8">SCP</strain>
        <tissue evidence="8">Leaves</tissue>
    </source>
</reference>
<proteinExistence type="predicted"/>
<keyword evidence="4" id="KW-0804">Transcription</keyword>
<evidence type="ECO:0000256" key="2">
    <source>
        <dbReference type="ARBA" id="ARBA00023015"/>
    </source>
</evidence>
<dbReference type="InterPro" id="IPR036955">
    <property type="entry name" value="AP2/ERF_dom_sf"/>
</dbReference>